<dbReference type="FunFam" id="1.20.1070.10:FF:000003">
    <property type="entry name" value="Olfactory receptor"/>
    <property type="match status" value="1"/>
</dbReference>
<dbReference type="InterPro" id="IPR017452">
    <property type="entry name" value="GPCR_Rhodpsn_7TM"/>
</dbReference>
<dbReference type="GO" id="GO:0016020">
    <property type="term" value="C:membrane"/>
    <property type="evidence" value="ECO:0007669"/>
    <property type="project" value="UniProtKB-SubCell"/>
</dbReference>
<dbReference type="GO" id="GO:0004984">
    <property type="term" value="F:olfactory receptor activity"/>
    <property type="evidence" value="ECO:0007669"/>
    <property type="project" value="InterPro"/>
</dbReference>
<evidence type="ECO:0000256" key="5">
    <source>
        <dbReference type="ARBA" id="ARBA00023040"/>
    </source>
</evidence>
<keyword evidence="8" id="KW-0807">Transducer</keyword>
<comment type="function">
    <text evidence="1">Odorant receptor.</text>
</comment>
<dbReference type="AlphaFoldDB" id="A0A1U7SI35"/>
<evidence type="ECO:0000256" key="9">
    <source>
        <dbReference type="SAM" id="Phobius"/>
    </source>
</evidence>
<dbReference type="PANTHER" id="PTHR48018">
    <property type="entry name" value="OLFACTORY RECEPTOR"/>
    <property type="match status" value="1"/>
</dbReference>
<dbReference type="InParanoid" id="A0A1U7SI35"/>
<feature type="transmembrane region" description="Helical" evidence="9">
    <location>
        <begin position="237"/>
        <end position="260"/>
    </location>
</feature>
<dbReference type="InterPro" id="IPR000725">
    <property type="entry name" value="Olfact_rcpt"/>
</dbReference>
<dbReference type="Gene3D" id="1.20.1070.10">
    <property type="entry name" value="Rhodopsin 7-helix transmembrane proteins"/>
    <property type="match status" value="1"/>
</dbReference>
<keyword evidence="6 9" id="KW-0472">Membrane</keyword>
<keyword evidence="7" id="KW-0675">Receptor</keyword>
<feature type="transmembrane region" description="Helical" evidence="9">
    <location>
        <begin position="25"/>
        <end position="49"/>
    </location>
</feature>
<feature type="domain" description="G-protein coupled receptors family 1 profile" evidence="10">
    <location>
        <begin position="41"/>
        <end position="289"/>
    </location>
</feature>
<dbReference type="RefSeq" id="XP_006032274.1">
    <property type="nucleotide sequence ID" value="XM_006032212.2"/>
</dbReference>
<gene>
    <name evidence="12" type="primary">LOC102369752</name>
</gene>
<feature type="transmembrane region" description="Helical" evidence="9">
    <location>
        <begin position="198"/>
        <end position="225"/>
    </location>
</feature>
<dbReference type="eggNOG" id="ENOG502RPQQ">
    <property type="taxonomic scope" value="Eukaryota"/>
</dbReference>
<evidence type="ECO:0000256" key="6">
    <source>
        <dbReference type="ARBA" id="ARBA00023136"/>
    </source>
</evidence>
<feature type="transmembrane region" description="Helical" evidence="9">
    <location>
        <begin position="91"/>
        <end position="110"/>
    </location>
</feature>
<dbReference type="Proteomes" id="UP000189705">
    <property type="component" value="Unplaced"/>
</dbReference>
<dbReference type="PRINTS" id="PR00245">
    <property type="entry name" value="OLFACTORYR"/>
</dbReference>
<name>A0A1U7SI35_ALLSI</name>
<dbReference type="CDD" id="cd15230">
    <property type="entry name" value="7tmA_OR5-like"/>
    <property type="match status" value="1"/>
</dbReference>
<evidence type="ECO:0000256" key="2">
    <source>
        <dbReference type="ARBA" id="ARBA00004141"/>
    </source>
</evidence>
<dbReference type="Pfam" id="PF13853">
    <property type="entry name" value="7tm_4"/>
    <property type="match status" value="1"/>
</dbReference>
<reference evidence="12" key="1">
    <citation type="submission" date="2025-08" db="UniProtKB">
        <authorList>
            <consortium name="RefSeq"/>
        </authorList>
    </citation>
    <scope>IDENTIFICATION</scope>
</reference>
<evidence type="ECO:0000313" key="11">
    <source>
        <dbReference type="Proteomes" id="UP000189705"/>
    </source>
</evidence>
<keyword evidence="4 9" id="KW-1133">Transmembrane helix</keyword>
<evidence type="ECO:0000313" key="12">
    <source>
        <dbReference type="RefSeq" id="XP_006032274.1"/>
    </source>
</evidence>
<evidence type="ECO:0000256" key="7">
    <source>
        <dbReference type="ARBA" id="ARBA00023170"/>
    </source>
</evidence>
<keyword evidence="5" id="KW-0297">G-protein coupled receptor</keyword>
<dbReference type="GeneID" id="102369752"/>
<dbReference type="SUPFAM" id="SSF81321">
    <property type="entry name" value="Family A G protein-coupled receptor-like"/>
    <property type="match status" value="1"/>
</dbReference>
<dbReference type="PRINTS" id="PR00237">
    <property type="entry name" value="GPCRRHODOPSN"/>
</dbReference>
<organism evidence="11 12">
    <name type="scientific">Alligator sinensis</name>
    <name type="common">Chinese alligator</name>
    <dbReference type="NCBI Taxonomy" id="38654"/>
    <lineage>
        <taxon>Eukaryota</taxon>
        <taxon>Metazoa</taxon>
        <taxon>Chordata</taxon>
        <taxon>Craniata</taxon>
        <taxon>Vertebrata</taxon>
        <taxon>Euteleostomi</taxon>
        <taxon>Archelosauria</taxon>
        <taxon>Archosauria</taxon>
        <taxon>Crocodylia</taxon>
        <taxon>Alligatoridae</taxon>
        <taxon>Alligatorinae</taxon>
        <taxon>Alligator</taxon>
    </lineage>
</organism>
<feature type="transmembrane region" description="Helical" evidence="9">
    <location>
        <begin position="147"/>
        <end position="178"/>
    </location>
</feature>
<evidence type="ECO:0000256" key="1">
    <source>
        <dbReference type="ARBA" id="ARBA00002936"/>
    </source>
</evidence>
<proteinExistence type="predicted"/>
<evidence type="ECO:0000256" key="8">
    <source>
        <dbReference type="ARBA" id="ARBA00023224"/>
    </source>
</evidence>
<evidence type="ECO:0000256" key="4">
    <source>
        <dbReference type="ARBA" id="ARBA00022989"/>
    </source>
</evidence>
<dbReference type="KEGG" id="asn:102369752"/>
<dbReference type="OrthoDB" id="9011197at2759"/>
<keyword evidence="3 9" id="KW-0812">Transmembrane</keyword>
<comment type="subcellular location">
    <subcellularLocation>
        <location evidence="2">Membrane</location>
        <topology evidence="2">Multi-pass membrane protein</topology>
    </subcellularLocation>
</comment>
<protein>
    <submittedName>
        <fullName evidence="12">Olfactory receptor 1020-like</fullName>
    </submittedName>
</protein>
<feature type="transmembrane region" description="Helical" evidence="9">
    <location>
        <begin position="272"/>
        <end position="291"/>
    </location>
</feature>
<accession>A0A1U7SI35</accession>
<dbReference type="GO" id="GO:0004930">
    <property type="term" value="F:G protein-coupled receptor activity"/>
    <property type="evidence" value="ECO:0007669"/>
    <property type="project" value="UniProtKB-KW"/>
</dbReference>
<evidence type="ECO:0000256" key="3">
    <source>
        <dbReference type="ARBA" id="ARBA00022692"/>
    </source>
</evidence>
<feature type="transmembrane region" description="Helical" evidence="9">
    <location>
        <begin position="116"/>
        <end position="135"/>
    </location>
</feature>
<sequence>MVTGGNTTFQEFILLGLTESAGMQAVLFVVFLLIYLTTMVGNLGIMALVRVSPQLHTPMYYFLSHFSFVDACYSTTITPNMLVALLSDSKAISFAGCIVQCYIFVGFVLVECYLLAVMAYDCYVAICNPLLYVIIMSNRICIQMVIACYLIGFLGALIYTGCFLGGSLCGSNIINHFYCDINPLLKLSCSCSDNNKMVVLAFISVNGTGTVSVILISYIYILATILRMSSARNRSKAFNTCGSHLTVVSLFYGAGFFVYLQPSSSHNGQDNVASAFYTVVTPMLNPLIYSLRYKEVKGALDKLWKMFPLSSLKKLGQTTQMTWLLCAV</sequence>
<keyword evidence="11" id="KW-1185">Reference proteome</keyword>
<evidence type="ECO:0000259" key="10">
    <source>
        <dbReference type="PROSITE" id="PS50262"/>
    </source>
</evidence>
<dbReference type="PROSITE" id="PS50262">
    <property type="entry name" value="G_PROTEIN_RECEP_F1_2"/>
    <property type="match status" value="1"/>
</dbReference>
<dbReference type="InterPro" id="IPR000276">
    <property type="entry name" value="GPCR_Rhodpsn"/>
</dbReference>